<keyword evidence="3" id="KW-1185">Reference proteome</keyword>
<evidence type="ECO:0000313" key="2">
    <source>
        <dbReference type="EMBL" id="CEL53977.1"/>
    </source>
</evidence>
<feature type="compositionally biased region" description="Polar residues" evidence="1">
    <location>
        <begin position="126"/>
        <end position="136"/>
    </location>
</feature>
<dbReference type="EMBL" id="LN679240">
    <property type="protein sequence ID" value="CEL53977.1"/>
    <property type="molecule type" value="Genomic_DNA"/>
</dbReference>
<dbReference type="Proteomes" id="UP000059188">
    <property type="component" value="Unassembled WGS sequence"/>
</dbReference>
<protein>
    <submittedName>
        <fullName evidence="2">Uncharacterized protein</fullName>
    </submittedName>
</protein>
<feature type="compositionally biased region" description="Polar residues" evidence="1">
    <location>
        <begin position="37"/>
        <end position="51"/>
    </location>
</feature>
<feature type="region of interest" description="Disordered" evidence="1">
    <location>
        <begin position="115"/>
        <end position="227"/>
    </location>
</feature>
<reference evidence="2 3" key="1">
    <citation type="submission" date="2014-11" db="EMBL/GenBank/DDBJ databases">
        <authorList>
            <person name="Wibberg Daniel"/>
        </authorList>
    </citation>
    <scope>NUCLEOTIDE SEQUENCE [LARGE SCALE GENOMIC DNA]</scope>
    <source>
        <strain evidence="2">Rhizoctonia solani AG1-IB 7/3/14</strain>
    </source>
</reference>
<evidence type="ECO:0000256" key="1">
    <source>
        <dbReference type="SAM" id="MobiDB-lite"/>
    </source>
</evidence>
<dbReference type="AlphaFoldDB" id="A0A0B7FCM8"/>
<accession>A0A0B7FCM8</accession>
<organism evidence="2 3">
    <name type="scientific">Thanatephorus cucumeris (strain AG1-IB / isolate 7/3/14)</name>
    <name type="common">Lettuce bottom rot fungus</name>
    <name type="synonym">Rhizoctonia solani</name>
    <dbReference type="NCBI Taxonomy" id="1108050"/>
    <lineage>
        <taxon>Eukaryota</taxon>
        <taxon>Fungi</taxon>
        <taxon>Dikarya</taxon>
        <taxon>Basidiomycota</taxon>
        <taxon>Agaricomycotina</taxon>
        <taxon>Agaricomycetes</taxon>
        <taxon>Cantharellales</taxon>
        <taxon>Ceratobasidiaceae</taxon>
        <taxon>Rhizoctonia</taxon>
        <taxon>Rhizoctonia solani AG-1</taxon>
    </lineage>
</organism>
<sequence length="235" mass="24861">MSVRRSPAPYSCPTSHSHDSAGCFSRAPSPQPHAQMATPSQPTITSGQPQHQGFGAPFGEALTHPGSTTMDDLRNLLNRLILSISKLSVRVAETEEATKDVQALVKNISQQVDNIAGKVDEPRTPDQGNPATTVDQTPRPGPSGQQQVKLEPPVDIEWHSVHSDKESKGKDPVPAPTNPTSGNKTRTPSILAGTIQQSLSRTPGGTLKPVKVKAPEPFKGGSGTEAKQWAACMSG</sequence>
<name>A0A0B7FCM8_THACB</name>
<feature type="compositionally biased region" description="Polar residues" evidence="1">
    <location>
        <begin position="178"/>
        <end position="203"/>
    </location>
</feature>
<evidence type="ECO:0000313" key="3">
    <source>
        <dbReference type="Proteomes" id="UP000059188"/>
    </source>
</evidence>
<gene>
    <name evidence="2" type="ORF">RSOLAG1IB_11509</name>
</gene>
<feature type="compositionally biased region" description="Basic and acidic residues" evidence="1">
    <location>
        <begin position="156"/>
        <end position="171"/>
    </location>
</feature>
<proteinExistence type="predicted"/>
<feature type="region of interest" description="Disordered" evidence="1">
    <location>
        <begin position="1"/>
        <end position="68"/>
    </location>
</feature>